<comment type="caution">
    <text evidence="1">The sequence shown here is derived from an EMBL/GenBank/DDBJ whole genome shotgun (WGS) entry which is preliminary data.</text>
</comment>
<organism evidence="1 2">
    <name type="scientific">Dactylellina haptotyla (strain CBS 200.50)</name>
    <name type="common">Nematode-trapping fungus</name>
    <name type="synonym">Monacrosporium haptotylum</name>
    <dbReference type="NCBI Taxonomy" id="1284197"/>
    <lineage>
        <taxon>Eukaryota</taxon>
        <taxon>Fungi</taxon>
        <taxon>Dikarya</taxon>
        <taxon>Ascomycota</taxon>
        <taxon>Pezizomycotina</taxon>
        <taxon>Orbiliomycetes</taxon>
        <taxon>Orbiliales</taxon>
        <taxon>Orbiliaceae</taxon>
        <taxon>Dactylellina</taxon>
    </lineage>
</organism>
<dbReference type="AlphaFoldDB" id="S8A6Q5"/>
<dbReference type="Proteomes" id="UP000015100">
    <property type="component" value="Unassembled WGS sequence"/>
</dbReference>
<evidence type="ECO:0000313" key="1">
    <source>
        <dbReference type="EMBL" id="EPS36791.1"/>
    </source>
</evidence>
<protein>
    <recommendedName>
        <fullName evidence="3">Clr5 domain-containing protein</fullName>
    </recommendedName>
</protein>
<evidence type="ECO:0008006" key="3">
    <source>
        <dbReference type="Google" id="ProtNLM"/>
    </source>
</evidence>
<gene>
    <name evidence="1" type="ORF">H072_9661</name>
</gene>
<keyword evidence="2" id="KW-1185">Reference proteome</keyword>
<reference evidence="1 2" key="1">
    <citation type="journal article" date="2013" name="PLoS Genet.">
        <title>Genomic mechanisms accounting for the adaptation to parasitism in nematode-trapping fungi.</title>
        <authorList>
            <person name="Meerupati T."/>
            <person name="Andersson K.M."/>
            <person name="Friman E."/>
            <person name="Kumar D."/>
            <person name="Tunlid A."/>
            <person name="Ahren D."/>
        </authorList>
    </citation>
    <scope>NUCLEOTIDE SEQUENCE [LARGE SCALE GENOMIC DNA]</scope>
    <source>
        <strain evidence="1 2">CBS 200.50</strain>
    </source>
</reference>
<name>S8A6Q5_DACHA</name>
<dbReference type="HOGENOM" id="CLU_818954_0_0_1"/>
<evidence type="ECO:0000313" key="2">
    <source>
        <dbReference type="Proteomes" id="UP000015100"/>
    </source>
</evidence>
<proteinExistence type="predicted"/>
<dbReference type="OrthoDB" id="5430124at2759"/>
<dbReference type="EMBL" id="AQGS01000823">
    <property type="protein sequence ID" value="EPS36791.1"/>
    <property type="molecule type" value="Genomic_DNA"/>
</dbReference>
<reference evidence="2" key="2">
    <citation type="submission" date="2013-04" db="EMBL/GenBank/DDBJ databases">
        <title>Genomic mechanisms accounting for the adaptation to parasitism in nematode-trapping fungi.</title>
        <authorList>
            <person name="Ahren D.G."/>
        </authorList>
    </citation>
    <scope>NUCLEOTIDE SEQUENCE [LARGE SCALE GENOMIC DNA]</scope>
    <source>
        <strain evidence="2">CBS 200.50</strain>
    </source>
</reference>
<accession>S8A6Q5</accession>
<sequence length="339" mass="38670">MQYSPYGPHPYKKLKDIAVHKDFILEKFNAGAKQGSILAALRTKKGITLREFQLKRALEKWGASHKNLTKKRQFHIWNILHGHRRNKPAHKVRLRRSGRVLSRYDIEEIKQKPLSYFEGTKPSPGDIILSTPSPCMSTCQMDDNYPCDLIQAVTISDNHCEEYVPYEQTDSTEFEAIKELSDLISRGFDNFLQAEQAINGPEDYSSDRCPQIQQTRERIPYYDLRNMAGAHPEVAKLDQSYPLLAQYAQLNEHHLHQVLEPWKNSAQKIFLLVETTAASLGISEKKAGKLFDKAAGMSQDSIYLDPLPYDIYKQIAEGDSIAGFKAAKLFPKAKKNYPA</sequence>